<dbReference type="EMBL" id="ALZR01000033">
    <property type="protein sequence ID" value="EJV17983.1"/>
    <property type="molecule type" value="Genomic_DNA"/>
</dbReference>
<gene>
    <name evidence="1" type="ORF">HMPREF1336_01228</name>
</gene>
<comment type="caution">
    <text evidence="1">The sequence shown here is derived from an EMBL/GenBank/DDBJ whole genome shotgun (WGS) entry which is preliminary data.</text>
</comment>
<reference evidence="1 2" key="1">
    <citation type="submission" date="2012-04" db="EMBL/GenBank/DDBJ databases">
        <authorList>
            <person name="Weinstock G."/>
            <person name="Sodergren E."/>
            <person name="Lobos E.A."/>
            <person name="Fulton L."/>
            <person name="Fulton R."/>
            <person name="Courtney L."/>
            <person name="Fronick C."/>
            <person name="O'Laughlin M."/>
            <person name="Godfrey J."/>
            <person name="Wilson R.M."/>
            <person name="Miner T."/>
            <person name="Farmer C."/>
            <person name="Delehaunty K."/>
            <person name="Cordes M."/>
            <person name="Minx P."/>
            <person name="Tomlinson C."/>
            <person name="Chen J."/>
            <person name="Wollam A."/>
            <person name="Pepin K.H."/>
            <person name="Bhonagiri V."/>
            <person name="Zhang X."/>
            <person name="Suruliraj S."/>
            <person name="Warren W."/>
            <person name="Mitreva M."/>
            <person name="Mardis E.R."/>
            <person name="Wilson R.K."/>
        </authorList>
    </citation>
    <scope>NUCLEOTIDE SEQUENCE [LARGE SCALE GENOMIC DNA]</scope>
    <source>
        <strain evidence="1 2">ERV63</strain>
    </source>
</reference>
<accession>A0AAV3GM50</accession>
<proteinExistence type="predicted"/>
<evidence type="ECO:0000313" key="1">
    <source>
        <dbReference type="EMBL" id="EJV17983.1"/>
    </source>
</evidence>
<protein>
    <submittedName>
        <fullName evidence="1">Uncharacterized protein</fullName>
    </submittedName>
</protein>
<dbReference type="Proteomes" id="UP000004117">
    <property type="component" value="Unassembled WGS sequence"/>
</dbReference>
<organism evidence="1 2">
    <name type="scientific">Enterococcus faecalis ERV63</name>
    <dbReference type="NCBI Taxonomy" id="1134793"/>
    <lineage>
        <taxon>Bacteria</taxon>
        <taxon>Bacillati</taxon>
        <taxon>Bacillota</taxon>
        <taxon>Bacilli</taxon>
        <taxon>Lactobacillales</taxon>
        <taxon>Enterococcaceae</taxon>
        <taxon>Enterococcus</taxon>
    </lineage>
</organism>
<evidence type="ECO:0000313" key="2">
    <source>
        <dbReference type="Proteomes" id="UP000004117"/>
    </source>
</evidence>
<sequence length="47" mass="5803">MKRFYKQIIHSLQTVVNPYIMVLFKNNSIKKRYRPFIKKLFSLLLFP</sequence>
<name>A0AAV3GM50_ENTFL</name>
<dbReference type="AlphaFoldDB" id="A0AAV3GM50"/>